<evidence type="ECO:0000256" key="1">
    <source>
        <dbReference type="SAM" id="Coils"/>
    </source>
</evidence>
<keyword evidence="1" id="KW-0175">Coiled coil</keyword>
<evidence type="ECO:0000313" key="4">
    <source>
        <dbReference type="Proteomes" id="UP000664132"/>
    </source>
</evidence>
<proteinExistence type="predicted"/>
<sequence>MTEPNRQGMAPMLSTAAMMATNTPVGMNTSSSGPTMDASNAIAMPGGSQATTPGYNTARIPAMPGNNVDNRGGFQAPGNNLQNMGGFQEPMHNPPRTSGEPPKKRGRPPKLPGSTTAPYTKRKPAEKSAREMQLEKEVACLNGVFQTLRRQHEETLTENHRLREEYAKAVFEISDYRNKYENEIIESRDLRTRHREEIGKNNTLRGLIQRLRNWVTRLEAVAPPELIERDETGWNVEEDDAVWPFG</sequence>
<keyword evidence="4" id="KW-1185">Reference proteome</keyword>
<organism evidence="3 4">
    <name type="scientific">Cadophora malorum</name>
    <dbReference type="NCBI Taxonomy" id="108018"/>
    <lineage>
        <taxon>Eukaryota</taxon>
        <taxon>Fungi</taxon>
        <taxon>Dikarya</taxon>
        <taxon>Ascomycota</taxon>
        <taxon>Pezizomycotina</taxon>
        <taxon>Leotiomycetes</taxon>
        <taxon>Helotiales</taxon>
        <taxon>Ploettnerulaceae</taxon>
        <taxon>Cadophora</taxon>
    </lineage>
</organism>
<evidence type="ECO:0000313" key="3">
    <source>
        <dbReference type="EMBL" id="KAG4423497.1"/>
    </source>
</evidence>
<name>A0A8H7WES3_9HELO</name>
<protein>
    <submittedName>
        <fullName evidence="3">Uncharacterized protein</fullName>
    </submittedName>
</protein>
<accession>A0A8H7WES3</accession>
<comment type="caution">
    <text evidence="3">The sequence shown here is derived from an EMBL/GenBank/DDBJ whole genome shotgun (WGS) entry which is preliminary data.</text>
</comment>
<dbReference type="EMBL" id="JAFJYH010000033">
    <property type="protein sequence ID" value="KAG4423497.1"/>
    <property type="molecule type" value="Genomic_DNA"/>
</dbReference>
<dbReference type="AlphaFoldDB" id="A0A8H7WES3"/>
<gene>
    <name evidence="3" type="ORF">IFR04_003320</name>
</gene>
<feature type="compositionally biased region" description="Polar residues" evidence="2">
    <location>
        <begin position="23"/>
        <end position="38"/>
    </location>
</feature>
<evidence type="ECO:0000256" key="2">
    <source>
        <dbReference type="SAM" id="MobiDB-lite"/>
    </source>
</evidence>
<reference evidence="3" key="1">
    <citation type="submission" date="2021-02" db="EMBL/GenBank/DDBJ databases">
        <title>Genome sequence Cadophora malorum strain M34.</title>
        <authorList>
            <person name="Stefanovic E."/>
            <person name="Vu D."/>
            <person name="Scully C."/>
            <person name="Dijksterhuis J."/>
            <person name="Roader J."/>
            <person name="Houbraken J."/>
        </authorList>
    </citation>
    <scope>NUCLEOTIDE SEQUENCE</scope>
    <source>
        <strain evidence="3">M34</strain>
    </source>
</reference>
<dbReference type="Proteomes" id="UP000664132">
    <property type="component" value="Unassembled WGS sequence"/>
</dbReference>
<feature type="region of interest" description="Disordered" evidence="2">
    <location>
        <begin position="23"/>
        <end position="130"/>
    </location>
</feature>
<feature type="coiled-coil region" evidence="1">
    <location>
        <begin position="145"/>
        <end position="197"/>
    </location>
</feature>